<dbReference type="AlphaFoldDB" id="A0A4R1G3H9"/>
<proteinExistence type="predicted"/>
<gene>
    <name evidence="1" type="ORF">DFR71_0731</name>
</gene>
<dbReference type="Proteomes" id="UP000294856">
    <property type="component" value="Unassembled WGS sequence"/>
</dbReference>
<comment type="caution">
    <text evidence="1">The sequence shown here is derived from an EMBL/GenBank/DDBJ whole genome shotgun (WGS) entry which is preliminary data.</text>
</comment>
<name>A0A4R1G3H9_9NOCA</name>
<organism evidence="1 2">
    <name type="scientific">Nocardia alba</name>
    <dbReference type="NCBI Taxonomy" id="225051"/>
    <lineage>
        <taxon>Bacteria</taxon>
        <taxon>Bacillati</taxon>
        <taxon>Actinomycetota</taxon>
        <taxon>Actinomycetes</taxon>
        <taxon>Mycobacteriales</taxon>
        <taxon>Nocardiaceae</taxon>
        <taxon>Nocardia</taxon>
    </lineage>
</organism>
<protein>
    <submittedName>
        <fullName evidence="1">Uncharacterized protein</fullName>
    </submittedName>
</protein>
<sequence>MTVSMANDRPVRYDELSMTLTNSTFRKLSAVIVSTGAVLVGLGAPAGALPSDPIAVFTPTISRTPGANCAAIINAQTVPQPQSGTFGVRVAITQVGDFCQRYQVAVRFRNLDTGVTNGQSHPVENGQLLYAPDNVIVGFGTAPGKGRVEAWIVTTDESLPQHQELEHIAGRATFTLG</sequence>
<keyword evidence="2" id="KW-1185">Reference proteome</keyword>
<accession>A0A4R1G3H9</accession>
<evidence type="ECO:0000313" key="1">
    <source>
        <dbReference type="EMBL" id="TCJ99748.1"/>
    </source>
</evidence>
<evidence type="ECO:0000313" key="2">
    <source>
        <dbReference type="Proteomes" id="UP000294856"/>
    </source>
</evidence>
<dbReference type="EMBL" id="SMFR01000001">
    <property type="protein sequence ID" value="TCJ99748.1"/>
    <property type="molecule type" value="Genomic_DNA"/>
</dbReference>
<reference evidence="1 2" key="1">
    <citation type="submission" date="2019-03" db="EMBL/GenBank/DDBJ databases">
        <title>Genomic Encyclopedia of Type Strains, Phase IV (KMG-IV): sequencing the most valuable type-strain genomes for metagenomic binning, comparative biology and taxonomic classification.</title>
        <authorList>
            <person name="Goeker M."/>
        </authorList>
    </citation>
    <scope>NUCLEOTIDE SEQUENCE [LARGE SCALE GENOMIC DNA]</scope>
    <source>
        <strain evidence="1 2">DSM 44684</strain>
    </source>
</reference>